<name>A0A5J4ZVE7_9ASTE</name>
<protein>
    <recommendedName>
        <fullName evidence="4">Cyclic nucleotide-binding domain-containing protein</fullName>
    </recommendedName>
</protein>
<dbReference type="GO" id="GO:0034220">
    <property type="term" value="P:monoatomic ion transmembrane transport"/>
    <property type="evidence" value="ECO:0007669"/>
    <property type="project" value="UniProtKB-KW"/>
</dbReference>
<dbReference type="InterPro" id="IPR014710">
    <property type="entry name" value="RmlC-like_jellyroll"/>
</dbReference>
<dbReference type="InterPro" id="IPR000595">
    <property type="entry name" value="cNMP-bd_dom"/>
</dbReference>
<dbReference type="EMBL" id="CM018048">
    <property type="protein sequence ID" value="KAA8521678.1"/>
    <property type="molecule type" value="Genomic_DNA"/>
</dbReference>
<evidence type="ECO:0000256" key="1">
    <source>
        <dbReference type="ARBA" id="ARBA00023286"/>
    </source>
</evidence>
<keyword evidence="1" id="KW-1071">Ligand-gated ion channel</keyword>
<gene>
    <name evidence="5" type="ORF">F0562_012332</name>
</gene>
<dbReference type="CDD" id="cd00038">
    <property type="entry name" value="CAP_ED"/>
    <property type="match status" value="1"/>
</dbReference>
<dbReference type="OrthoDB" id="421226at2759"/>
<sequence length="332" mass="38338">MPVLLAKTSELALLLGRFCLLSSISIIGLVFFSVLIGNMQKYLQYLQSIAVREETMRATKQAAEQWMDNRMLPQDLRARIRRYEQYKWQETKGVEEESLLGNLPRDIRRDIKRHLCFSLLRRVPFFEKMNEQLLDAMCDRLKPVLYSEMSYTIREGDPVEEIVFITQGKLLSCTTNGGSSRLLNCCDLKDGDFFGEELLTWALDPQSSNNNLPNSTTTLQTKTGVKAFSLMADELKVIFTQFRRRHSRILRHTFRYHSLQWRTWAACFIQTAWRRRCRRKLEEKDRVQDAMAKEVGASASLGAITHASKSVINVQSLPPFPLGKPFEPDFAA</sequence>
<keyword evidence="1" id="KW-0813">Transport</keyword>
<keyword evidence="3" id="KW-1133">Transmembrane helix</keyword>
<dbReference type="InterPro" id="IPR018490">
    <property type="entry name" value="cNMP-bd_dom_sf"/>
</dbReference>
<keyword evidence="2" id="KW-0407">Ion channel</keyword>
<reference evidence="5 6" key="1">
    <citation type="submission" date="2019-09" db="EMBL/GenBank/DDBJ databases">
        <title>A chromosome-level genome assembly of the Chinese tupelo Nyssa sinensis.</title>
        <authorList>
            <person name="Yang X."/>
            <person name="Kang M."/>
            <person name="Yang Y."/>
            <person name="Xiong H."/>
            <person name="Wang M."/>
            <person name="Zhang Z."/>
            <person name="Wang Z."/>
            <person name="Wu H."/>
            <person name="Ma T."/>
            <person name="Liu J."/>
            <person name="Xi Z."/>
        </authorList>
    </citation>
    <scope>NUCLEOTIDE SEQUENCE [LARGE SCALE GENOMIC DNA]</scope>
    <source>
        <strain evidence="5">J267</strain>
        <tissue evidence="5">Leaf</tissue>
    </source>
</reference>
<feature type="transmembrane region" description="Helical" evidence="3">
    <location>
        <begin position="12"/>
        <end position="36"/>
    </location>
</feature>
<feature type="domain" description="Cyclic nucleotide-binding" evidence="4">
    <location>
        <begin position="125"/>
        <end position="209"/>
    </location>
</feature>
<dbReference type="Proteomes" id="UP000325577">
    <property type="component" value="Linkage Group LG5"/>
</dbReference>
<dbReference type="Gene3D" id="1.10.287.630">
    <property type="entry name" value="Helix hairpin bin"/>
    <property type="match status" value="1"/>
</dbReference>
<evidence type="ECO:0000313" key="6">
    <source>
        <dbReference type="Proteomes" id="UP000325577"/>
    </source>
</evidence>
<dbReference type="PANTHER" id="PTHR45651:SF5">
    <property type="entry name" value="CYCLIC NUCLEOTIDE-GATED ION CHANNEL 1"/>
    <property type="match status" value="1"/>
</dbReference>
<organism evidence="5 6">
    <name type="scientific">Nyssa sinensis</name>
    <dbReference type="NCBI Taxonomy" id="561372"/>
    <lineage>
        <taxon>Eukaryota</taxon>
        <taxon>Viridiplantae</taxon>
        <taxon>Streptophyta</taxon>
        <taxon>Embryophyta</taxon>
        <taxon>Tracheophyta</taxon>
        <taxon>Spermatophyta</taxon>
        <taxon>Magnoliopsida</taxon>
        <taxon>eudicotyledons</taxon>
        <taxon>Gunneridae</taxon>
        <taxon>Pentapetalae</taxon>
        <taxon>asterids</taxon>
        <taxon>Cornales</taxon>
        <taxon>Nyssaceae</taxon>
        <taxon>Nyssa</taxon>
    </lineage>
</organism>
<keyword evidence="1" id="KW-0406">Ion transport</keyword>
<keyword evidence="3" id="KW-0472">Membrane</keyword>
<dbReference type="GO" id="GO:0016020">
    <property type="term" value="C:membrane"/>
    <property type="evidence" value="ECO:0007669"/>
    <property type="project" value="UniProtKB-SubCell"/>
</dbReference>
<evidence type="ECO:0000256" key="3">
    <source>
        <dbReference type="SAM" id="Phobius"/>
    </source>
</evidence>
<accession>A0A5J4ZVE7</accession>
<keyword evidence="3" id="KW-0812">Transmembrane</keyword>
<dbReference type="SUPFAM" id="SSF51206">
    <property type="entry name" value="cAMP-binding domain-like"/>
    <property type="match status" value="1"/>
</dbReference>
<proteinExistence type="predicted"/>
<dbReference type="AlphaFoldDB" id="A0A5J4ZVE7"/>
<dbReference type="SMART" id="SM00100">
    <property type="entry name" value="cNMP"/>
    <property type="match status" value="1"/>
</dbReference>
<evidence type="ECO:0000313" key="5">
    <source>
        <dbReference type="EMBL" id="KAA8521678.1"/>
    </source>
</evidence>
<evidence type="ECO:0000259" key="4">
    <source>
        <dbReference type="PROSITE" id="PS50042"/>
    </source>
</evidence>
<dbReference type="Gene3D" id="2.60.120.10">
    <property type="entry name" value="Jelly Rolls"/>
    <property type="match status" value="1"/>
</dbReference>
<keyword evidence="6" id="KW-1185">Reference proteome</keyword>
<evidence type="ECO:0000256" key="2">
    <source>
        <dbReference type="ARBA" id="ARBA00023303"/>
    </source>
</evidence>
<dbReference type="PANTHER" id="PTHR45651">
    <property type="entry name" value="CYCLIC NUCLEOTIDE-GATED ION CHANNEL 15-RELATED-RELATED"/>
    <property type="match status" value="1"/>
</dbReference>
<dbReference type="PROSITE" id="PS50042">
    <property type="entry name" value="CNMP_BINDING_3"/>
    <property type="match status" value="1"/>
</dbReference>